<dbReference type="NCBIfam" id="TIGR00254">
    <property type="entry name" value="GGDEF"/>
    <property type="match status" value="2"/>
</dbReference>
<dbReference type="InterPro" id="IPR050469">
    <property type="entry name" value="Diguanylate_Cyclase"/>
</dbReference>
<dbReference type="Gene3D" id="3.30.70.270">
    <property type="match status" value="1"/>
</dbReference>
<dbReference type="PROSITE" id="PS50887">
    <property type="entry name" value="GGDEF"/>
    <property type="match status" value="1"/>
</dbReference>
<dbReference type="Pfam" id="PF00990">
    <property type="entry name" value="GGDEF"/>
    <property type="match status" value="2"/>
</dbReference>
<dbReference type="InterPro" id="IPR043128">
    <property type="entry name" value="Rev_trsase/Diguanyl_cyclase"/>
</dbReference>
<dbReference type="Proteomes" id="UP000612282">
    <property type="component" value="Unassembled WGS sequence"/>
</dbReference>
<gene>
    <name evidence="2" type="ORF">Aco03nite_081180</name>
</gene>
<protein>
    <recommendedName>
        <fullName evidence="1">GGDEF domain-containing protein</fullName>
    </recommendedName>
</protein>
<dbReference type="PANTHER" id="PTHR45138:SF24">
    <property type="entry name" value="DIGUANYLATE CYCLASE DGCC-RELATED"/>
    <property type="match status" value="1"/>
</dbReference>
<dbReference type="SUPFAM" id="SSF55073">
    <property type="entry name" value="Nucleotide cyclase"/>
    <property type="match status" value="2"/>
</dbReference>
<proteinExistence type="predicted"/>
<evidence type="ECO:0000259" key="1">
    <source>
        <dbReference type="PROSITE" id="PS50887"/>
    </source>
</evidence>
<dbReference type="SUPFAM" id="SSF48452">
    <property type="entry name" value="TPR-like"/>
    <property type="match status" value="1"/>
</dbReference>
<dbReference type="PANTHER" id="PTHR45138">
    <property type="entry name" value="REGULATORY COMPONENTS OF SENSORY TRANSDUCTION SYSTEM"/>
    <property type="match status" value="1"/>
</dbReference>
<name>A0ABQ3XMH5_9ACTN</name>
<reference evidence="2 3" key="1">
    <citation type="submission" date="2021-01" db="EMBL/GenBank/DDBJ databases">
        <title>Whole genome shotgun sequence of Actinoplanes couchii NBRC 106145.</title>
        <authorList>
            <person name="Komaki H."/>
            <person name="Tamura T."/>
        </authorList>
    </citation>
    <scope>NUCLEOTIDE SEQUENCE [LARGE SCALE GENOMIC DNA]</scope>
    <source>
        <strain evidence="2 3">NBRC 106145</strain>
    </source>
</reference>
<dbReference type="CDD" id="cd01949">
    <property type="entry name" value="GGDEF"/>
    <property type="match status" value="1"/>
</dbReference>
<dbReference type="SMART" id="SM00267">
    <property type="entry name" value="GGDEF"/>
    <property type="match status" value="1"/>
</dbReference>
<evidence type="ECO:0000313" key="2">
    <source>
        <dbReference type="EMBL" id="GID59714.1"/>
    </source>
</evidence>
<sequence length="574" mass="62171">MFPVTPLARAAIVAQLEELELLIARDFQTVSAPAAVLELQAREHGWADLVWRTQLIIADVAGRRGDIAEQGRVARRANMWAEEHGDDVLLARSHRQLAVVFRRLGDYAQALVHAVAGLQHAGPLPARLRCSQLITLAIALDLNGRFDDARRRFTEAMRIADDNDDAHQALTILNNMAFTAYENEEVDEANTLARQMRTLSGTSGIPLDGLYLDTLARILMMQRRWAEAEAILRPILDDPSGPLLSEGDSLPECLLTLTEIYAAQGRHALVGETLDTAGRLCAERGLGSHAARVHRARAEWYATAGDYREAYQEYQIYHERTEALHSAEREARAYAMQALFEATEARQASDRFQEMAERDALTGLFNRRYLDEKLAATLAAARRTGESTALAIIDLDHFKRINDTLSHAAGDEVLREIGVLLRSFAATSPAAAPSTAASLSAAAFDAASSAADSLDTAAFDAASFATVAFDTAAFAAAAEIPARLGGEEFVLLLPGADAAAAHARGEQLAELIRSRDWSPVTGGLPVTASIGIAACEAGELSPSVLLGQADEWLYKAKRNGRDQVRSVLHSSCAT</sequence>
<accession>A0ABQ3XMH5</accession>
<dbReference type="SMART" id="SM00028">
    <property type="entry name" value="TPR"/>
    <property type="match status" value="2"/>
</dbReference>
<keyword evidence="3" id="KW-1185">Reference proteome</keyword>
<feature type="domain" description="GGDEF" evidence="1">
    <location>
        <begin position="386"/>
        <end position="569"/>
    </location>
</feature>
<evidence type="ECO:0000313" key="3">
    <source>
        <dbReference type="Proteomes" id="UP000612282"/>
    </source>
</evidence>
<comment type="caution">
    <text evidence="2">The sequence shown here is derived from an EMBL/GenBank/DDBJ whole genome shotgun (WGS) entry which is preliminary data.</text>
</comment>
<dbReference type="InterPro" id="IPR000160">
    <property type="entry name" value="GGDEF_dom"/>
</dbReference>
<dbReference type="InterPro" id="IPR011990">
    <property type="entry name" value="TPR-like_helical_dom_sf"/>
</dbReference>
<dbReference type="Gene3D" id="1.25.40.10">
    <property type="entry name" value="Tetratricopeptide repeat domain"/>
    <property type="match status" value="2"/>
</dbReference>
<dbReference type="InterPro" id="IPR019734">
    <property type="entry name" value="TPR_rpt"/>
</dbReference>
<dbReference type="EMBL" id="BOMG01000100">
    <property type="protein sequence ID" value="GID59714.1"/>
    <property type="molecule type" value="Genomic_DNA"/>
</dbReference>
<organism evidence="2 3">
    <name type="scientific">Actinoplanes couchii</name>
    <dbReference type="NCBI Taxonomy" id="403638"/>
    <lineage>
        <taxon>Bacteria</taxon>
        <taxon>Bacillati</taxon>
        <taxon>Actinomycetota</taxon>
        <taxon>Actinomycetes</taxon>
        <taxon>Micromonosporales</taxon>
        <taxon>Micromonosporaceae</taxon>
        <taxon>Actinoplanes</taxon>
    </lineage>
</organism>
<dbReference type="InterPro" id="IPR029787">
    <property type="entry name" value="Nucleotide_cyclase"/>
</dbReference>